<dbReference type="HOGENOM" id="CLU_918352_0_0_1"/>
<dbReference type="AlphaFoldDB" id="M5G333"/>
<reference evidence="1 2" key="1">
    <citation type="journal article" date="2012" name="Science">
        <title>The Paleozoic origin of enzymatic lignin decomposition reconstructed from 31 fungal genomes.</title>
        <authorList>
            <person name="Floudas D."/>
            <person name="Binder M."/>
            <person name="Riley R."/>
            <person name="Barry K."/>
            <person name="Blanchette R.A."/>
            <person name="Henrissat B."/>
            <person name="Martinez A.T."/>
            <person name="Otillar R."/>
            <person name="Spatafora J.W."/>
            <person name="Yadav J.S."/>
            <person name="Aerts A."/>
            <person name="Benoit I."/>
            <person name="Boyd A."/>
            <person name="Carlson A."/>
            <person name="Copeland A."/>
            <person name="Coutinho P.M."/>
            <person name="de Vries R.P."/>
            <person name="Ferreira P."/>
            <person name="Findley K."/>
            <person name="Foster B."/>
            <person name="Gaskell J."/>
            <person name="Glotzer D."/>
            <person name="Gorecki P."/>
            <person name="Heitman J."/>
            <person name="Hesse C."/>
            <person name="Hori C."/>
            <person name="Igarashi K."/>
            <person name="Jurgens J.A."/>
            <person name="Kallen N."/>
            <person name="Kersten P."/>
            <person name="Kohler A."/>
            <person name="Kuees U."/>
            <person name="Kumar T.K.A."/>
            <person name="Kuo A."/>
            <person name="LaButti K."/>
            <person name="Larrondo L.F."/>
            <person name="Lindquist E."/>
            <person name="Ling A."/>
            <person name="Lombard V."/>
            <person name="Lucas S."/>
            <person name="Lundell T."/>
            <person name="Martin R."/>
            <person name="McLaughlin D.J."/>
            <person name="Morgenstern I."/>
            <person name="Morin E."/>
            <person name="Murat C."/>
            <person name="Nagy L.G."/>
            <person name="Nolan M."/>
            <person name="Ohm R.A."/>
            <person name="Patyshakuliyeva A."/>
            <person name="Rokas A."/>
            <person name="Ruiz-Duenas F.J."/>
            <person name="Sabat G."/>
            <person name="Salamov A."/>
            <person name="Samejima M."/>
            <person name="Schmutz J."/>
            <person name="Slot J.C."/>
            <person name="St John F."/>
            <person name="Stenlid J."/>
            <person name="Sun H."/>
            <person name="Sun S."/>
            <person name="Syed K."/>
            <person name="Tsang A."/>
            <person name="Wiebenga A."/>
            <person name="Young D."/>
            <person name="Pisabarro A."/>
            <person name="Eastwood D.C."/>
            <person name="Martin F."/>
            <person name="Cullen D."/>
            <person name="Grigoriev I.V."/>
            <person name="Hibbett D.S."/>
        </authorList>
    </citation>
    <scope>NUCLEOTIDE SEQUENCE [LARGE SCALE GENOMIC DNA]</scope>
    <source>
        <strain evidence="1 2">DJM-731 SS1</strain>
    </source>
</reference>
<dbReference type="OrthoDB" id="3249298at2759"/>
<dbReference type="EMBL" id="JH795860">
    <property type="protein sequence ID" value="EJU03109.1"/>
    <property type="molecule type" value="Genomic_DNA"/>
</dbReference>
<dbReference type="RefSeq" id="XP_040630003.1">
    <property type="nucleotide sequence ID" value="XM_040769990.1"/>
</dbReference>
<proteinExistence type="predicted"/>
<sequence length="303" mass="34595">MSLSWDLRETLFRCLRKIQTSLCSVWGAIMLCIRRWMNSTLGFLTEPTSSPLLRPRVIGCMSSTPLFRCLAPGSVAAQRSASTMVSPRQPVSCNSWMSSSQPNLDTSSIRTRSTCPALYLGVWHRSNSVPFVTADSRQQKQTTRRAMVRLMFAVNQEVGPRVLQLLGARYPDVARERQEIIEHTWTHPNLWDKPDLAGCHHYLWQVAWTTLAVRCGSGNVVHINVKDDLHQFTVLFTYGSYTMGYFIIPQLNICIPLQPGQLLFVKTCYLVHYVSHFEGVSYVFTGFMDGQLCNDYWAWRDSQ</sequence>
<evidence type="ECO:0000313" key="2">
    <source>
        <dbReference type="Proteomes" id="UP000030653"/>
    </source>
</evidence>
<organism evidence="1 2">
    <name type="scientific">Dacryopinax primogenitus (strain DJM 731)</name>
    <name type="common">Brown rot fungus</name>
    <dbReference type="NCBI Taxonomy" id="1858805"/>
    <lineage>
        <taxon>Eukaryota</taxon>
        <taxon>Fungi</taxon>
        <taxon>Dikarya</taxon>
        <taxon>Basidiomycota</taxon>
        <taxon>Agaricomycotina</taxon>
        <taxon>Dacrymycetes</taxon>
        <taxon>Dacrymycetales</taxon>
        <taxon>Dacrymycetaceae</taxon>
        <taxon>Dacryopinax</taxon>
    </lineage>
</organism>
<evidence type="ECO:0000313" key="1">
    <source>
        <dbReference type="EMBL" id="EJU03109.1"/>
    </source>
</evidence>
<dbReference type="Gene3D" id="3.60.130.30">
    <property type="match status" value="1"/>
</dbReference>
<dbReference type="Proteomes" id="UP000030653">
    <property type="component" value="Unassembled WGS sequence"/>
</dbReference>
<name>M5G333_DACPD</name>
<accession>M5G333</accession>
<dbReference type="GeneID" id="63685052"/>
<keyword evidence="2" id="KW-1185">Reference proteome</keyword>
<gene>
    <name evidence="1" type="ORF">DACRYDRAFT_115366</name>
</gene>
<protein>
    <submittedName>
        <fullName evidence="1">Uncharacterized protein</fullName>
    </submittedName>
</protein>